<dbReference type="PANTHER" id="PTHR30595">
    <property type="entry name" value="GLPR-RELATED TRANSCRIPTIONAL REPRESSOR"/>
    <property type="match status" value="1"/>
</dbReference>
<keyword evidence="2" id="KW-0547">Nucleotide-binding</keyword>
<dbReference type="InterPro" id="IPR038461">
    <property type="entry name" value="Schlafen_AlbA_2_dom_sf"/>
</dbReference>
<dbReference type="AlphaFoldDB" id="A0A1K2IPZ9"/>
<dbReference type="Proteomes" id="UP000182544">
    <property type="component" value="Unassembled WGS sequence"/>
</dbReference>
<dbReference type="SUPFAM" id="SSF46785">
    <property type="entry name" value="Winged helix' DNA-binding domain"/>
    <property type="match status" value="1"/>
</dbReference>
<sequence>MLNEKNIKSLIASGEGYNVEFKVSIPSKIKDVTEEICAFANAAGGTLLLGVDDNNIVQGVAFNNAKRSALQNSINEISPALHCEIHTVTVDSKDVVVIEVPSGDNKPYVLSGAIYVRQGPNSQKLTTVEEMRDFFQQADKIYFDEAPCKAIDINQDVPDNNINQFRALAGLGATVSNEQVFNNLKLITKEGFLKNGATLFFAENPELFFEKAVIRCIAFDGIDKRFIEDDKVMTGSLYNQYLQAMSWLKKKLDVRYDIEGAGSQPRNEIWEIPETVFKEAIINALAHRDYYDKGARITIEVFNDRVEISNPGGLISGIPKNEFGKRSLSRNPLIFGLFERIRMVEQVGSGIGRMRDLMIEANLTEPEFNTEGMFTVTVRRPFDFNKWVDKWVDNLTDNRINIIKAIHENSKVSKRELEDKVGLSATAIDNNLDALKDLGLIERVGGAKGGHWKINYILP</sequence>
<keyword evidence="3" id="KW-1185">Reference proteome</keyword>
<keyword evidence="2" id="KW-0378">Hydrolase</keyword>
<evidence type="ECO:0000313" key="2">
    <source>
        <dbReference type="EMBL" id="SFZ94330.1"/>
    </source>
</evidence>
<name>A0A1K2IPZ9_9FLAO</name>
<evidence type="ECO:0000313" key="3">
    <source>
        <dbReference type="Proteomes" id="UP000182544"/>
    </source>
</evidence>
<dbReference type="PANTHER" id="PTHR30595:SF6">
    <property type="entry name" value="SCHLAFEN ALBA-2 DOMAIN-CONTAINING PROTEIN"/>
    <property type="match status" value="1"/>
</dbReference>
<dbReference type="Gene3D" id="3.30.565.60">
    <property type="match status" value="1"/>
</dbReference>
<dbReference type="CDD" id="cd00090">
    <property type="entry name" value="HTH_ARSR"/>
    <property type="match status" value="1"/>
</dbReference>
<reference evidence="2 3" key="1">
    <citation type="submission" date="2016-10" db="EMBL/GenBank/DDBJ databases">
        <authorList>
            <person name="de Groot N.N."/>
        </authorList>
    </citation>
    <scope>NUCLEOTIDE SEQUENCE [LARGE SCALE GENOMIC DNA]</scope>
    <source>
        <strain evidence="2 3">DSM 18180</strain>
    </source>
</reference>
<dbReference type="GO" id="GO:0006355">
    <property type="term" value="P:regulation of DNA-templated transcription"/>
    <property type="evidence" value="ECO:0007669"/>
    <property type="project" value="UniProtKB-ARBA"/>
</dbReference>
<dbReference type="STRING" id="369401.SAMN05428642_10486"/>
<dbReference type="Pfam" id="PF04326">
    <property type="entry name" value="SLFN_AlbA_2"/>
    <property type="match status" value="1"/>
</dbReference>
<dbReference type="InterPro" id="IPR036390">
    <property type="entry name" value="WH_DNA-bd_sf"/>
</dbReference>
<dbReference type="InterPro" id="IPR038475">
    <property type="entry name" value="RecG_C_sf"/>
</dbReference>
<dbReference type="RefSeq" id="WP_072403273.1">
    <property type="nucleotide sequence ID" value="NZ_FPKV01000004.1"/>
</dbReference>
<dbReference type="OrthoDB" id="9807907at2"/>
<organism evidence="2 3">
    <name type="scientific">Flaviramulus basaltis</name>
    <dbReference type="NCBI Taxonomy" id="369401"/>
    <lineage>
        <taxon>Bacteria</taxon>
        <taxon>Pseudomonadati</taxon>
        <taxon>Bacteroidota</taxon>
        <taxon>Flavobacteriia</taxon>
        <taxon>Flavobacteriales</taxon>
        <taxon>Flavobacteriaceae</taxon>
        <taxon>Flaviramulus</taxon>
    </lineage>
</organism>
<protein>
    <submittedName>
        <fullName evidence="2">ATP-dependent DNA helicase RecG</fullName>
    </submittedName>
</protein>
<dbReference type="GO" id="GO:0004386">
    <property type="term" value="F:helicase activity"/>
    <property type="evidence" value="ECO:0007669"/>
    <property type="project" value="UniProtKB-KW"/>
</dbReference>
<accession>A0A1K2IPZ9</accession>
<dbReference type="Pfam" id="PF13749">
    <property type="entry name" value="HATPase_c_4"/>
    <property type="match status" value="1"/>
</dbReference>
<keyword evidence="2" id="KW-0067">ATP-binding</keyword>
<dbReference type="Gene3D" id="3.30.950.30">
    <property type="entry name" value="Schlafen, AAA domain"/>
    <property type="match status" value="1"/>
</dbReference>
<dbReference type="InterPro" id="IPR007421">
    <property type="entry name" value="Schlafen_AlbA_2_dom"/>
</dbReference>
<keyword evidence="2" id="KW-0347">Helicase</keyword>
<dbReference type="Gene3D" id="1.10.10.10">
    <property type="entry name" value="Winged helix-like DNA-binding domain superfamily/Winged helix DNA-binding domain"/>
    <property type="match status" value="1"/>
</dbReference>
<proteinExistence type="predicted"/>
<evidence type="ECO:0000259" key="1">
    <source>
        <dbReference type="Pfam" id="PF04326"/>
    </source>
</evidence>
<dbReference type="InterPro" id="IPR011991">
    <property type="entry name" value="ArsR-like_HTH"/>
</dbReference>
<dbReference type="InterPro" id="IPR036388">
    <property type="entry name" value="WH-like_DNA-bd_sf"/>
</dbReference>
<dbReference type="EMBL" id="FPKV01000004">
    <property type="protein sequence ID" value="SFZ94330.1"/>
    <property type="molecule type" value="Genomic_DNA"/>
</dbReference>
<feature type="domain" description="Schlafen AlbA-2" evidence="1">
    <location>
        <begin position="15"/>
        <end position="125"/>
    </location>
</feature>
<dbReference type="Pfam" id="PF13412">
    <property type="entry name" value="HTH_24"/>
    <property type="match status" value="1"/>
</dbReference>
<gene>
    <name evidence="2" type="ORF">SAMN05428642_10486</name>
</gene>